<evidence type="ECO:0000256" key="3">
    <source>
        <dbReference type="ARBA" id="ARBA00022448"/>
    </source>
</evidence>
<evidence type="ECO:0000259" key="9">
    <source>
        <dbReference type="PROSITE" id="PS50928"/>
    </source>
</evidence>
<keyword evidence="11" id="KW-1185">Reference proteome</keyword>
<evidence type="ECO:0000256" key="5">
    <source>
        <dbReference type="ARBA" id="ARBA00022692"/>
    </source>
</evidence>
<gene>
    <name evidence="10" type="ORF">ABID37_001070</name>
</gene>
<dbReference type="EMBL" id="JBEPML010000003">
    <property type="protein sequence ID" value="MET3790867.1"/>
    <property type="molecule type" value="Genomic_DNA"/>
</dbReference>
<reference evidence="10 11" key="1">
    <citation type="submission" date="2024-06" db="EMBL/GenBank/DDBJ databases">
        <title>Genomic Encyclopedia of Type Strains, Phase IV (KMG-IV): sequencing the most valuable type-strain genomes for metagenomic binning, comparative biology and taxonomic classification.</title>
        <authorList>
            <person name="Goeker M."/>
        </authorList>
    </citation>
    <scope>NUCLEOTIDE SEQUENCE [LARGE SCALE GENOMIC DNA]</scope>
    <source>
        <strain evidence="10 11">DSM 27865</strain>
    </source>
</reference>
<dbReference type="CDD" id="cd06261">
    <property type="entry name" value="TM_PBP2"/>
    <property type="match status" value="1"/>
</dbReference>
<evidence type="ECO:0000256" key="6">
    <source>
        <dbReference type="ARBA" id="ARBA00022989"/>
    </source>
</evidence>
<keyword evidence="4" id="KW-1003">Cell membrane</keyword>
<feature type="transmembrane region" description="Helical" evidence="8">
    <location>
        <begin position="261"/>
        <end position="280"/>
    </location>
</feature>
<evidence type="ECO:0000256" key="1">
    <source>
        <dbReference type="ARBA" id="ARBA00004651"/>
    </source>
</evidence>
<feature type="transmembrane region" description="Helical" evidence="8">
    <location>
        <begin position="228"/>
        <end position="249"/>
    </location>
</feature>
<comment type="similarity">
    <text evidence="2 8">Belongs to the binding-protein-dependent transport system permease family.</text>
</comment>
<accession>A0ABV2MZ49</accession>
<dbReference type="InterPro" id="IPR000515">
    <property type="entry name" value="MetI-like"/>
</dbReference>
<keyword evidence="5 8" id="KW-0812">Transmembrane</keyword>
<dbReference type="PANTHER" id="PTHR43227">
    <property type="entry name" value="BLL4140 PROTEIN"/>
    <property type="match status" value="1"/>
</dbReference>
<proteinExistence type="inferred from homology"/>
<dbReference type="RefSeq" id="WP_354193102.1">
    <property type="nucleotide sequence ID" value="NZ_JBEPML010000003.1"/>
</dbReference>
<dbReference type="Pfam" id="PF00528">
    <property type="entry name" value="BPD_transp_1"/>
    <property type="match status" value="1"/>
</dbReference>
<dbReference type="PANTHER" id="PTHR43227:SF7">
    <property type="entry name" value="ARABINOOLIGOSACCHARIDES TRANSPORT SYSTEM PERMEASE PROTEIN ARAP"/>
    <property type="match status" value="1"/>
</dbReference>
<dbReference type="PROSITE" id="PS50928">
    <property type="entry name" value="ABC_TM1"/>
    <property type="match status" value="1"/>
</dbReference>
<feature type="transmembrane region" description="Helical" evidence="8">
    <location>
        <begin position="202"/>
        <end position="222"/>
    </location>
</feature>
<keyword evidence="7 8" id="KW-0472">Membrane</keyword>
<keyword evidence="10" id="KW-0762">Sugar transport</keyword>
<comment type="caution">
    <text evidence="10">The sequence shown here is derived from an EMBL/GenBank/DDBJ whole genome shotgun (WGS) entry which is preliminary data.</text>
</comment>
<dbReference type="SUPFAM" id="SSF161098">
    <property type="entry name" value="MetI-like"/>
    <property type="match status" value="1"/>
</dbReference>
<keyword evidence="6 8" id="KW-1133">Transmembrane helix</keyword>
<keyword evidence="3 8" id="KW-0813">Transport</keyword>
<organism evidence="10 11">
    <name type="scientific">Aquamicrobium terrae</name>
    <dbReference type="NCBI Taxonomy" id="1324945"/>
    <lineage>
        <taxon>Bacteria</taxon>
        <taxon>Pseudomonadati</taxon>
        <taxon>Pseudomonadota</taxon>
        <taxon>Alphaproteobacteria</taxon>
        <taxon>Hyphomicrobiales</taxon>
        <taxon>Phyllobacteriaceae</taxon>
        <taxon>Aquamicrobium</taxon>
    </lineage>
</organism>
<protein>
    <submittedName>
        <fullName evidence="10">Multiple sugar transport system permease protein</fullName>
    </submittedName>
</protein>
<dbReference type="InterPro" id="IPR035906">
    <property type="entry name" value="MetI-like_sf"/>
</dbReference>
<evidence type="ECO:0000256" key="7">
    <source>
        <dbReference type="ARBA" id="ARBA00023136"/>
    </source>
</evidence>
<sequence>MKNTTLAFLFVSPAMLFLLAVLGWPLVQALLLSFQNVGVIGSQGRFVGLANYAAVLGDAGFWRALGRSVVWVLGNAAVQTALALVTALVLNQRFPGVRVARVWIILTWIVPTVVVVIIWRWLLSTSGGMINPLLIQAGVIERPVGFFATRESAMTTLILINSWRWFPFTALMMLAGLTRIPGDLYEAARIDGAGAWQRFRRITWPLLQPTLLVLGVVGTLLSFNVFDIIWLLTAGGPAGASTTLPVLIYETAFKGYRLSEAATVSVLTSILLMGFAFLTTRVMTATEPAR</sequence>
<feature type="transmembrane region" description="Helical" evidence="8">
    <location>
        <begin position="163"/>
        <end position="181"/>
    </location>
</feature>
<dbReference type="Proteomes" id="UP001549076">
    <property type="component" value="Unassembled WGS sequence"/>
</dbReference>
<comment type="subcellular location">
    <subcellularLocation>
        <location evidence="1 8">Cell membrane</location>
        <topology evidence="1 8">Multi-pass membrane protein</topology>
    </subcellularLocation>
</comment>
<feature type="transmembrane region" description="Helical" evidence="8">
    <location>
        <begin position="102"/>
        <end position="122"/>
    </location>
</feature>
<evidence type="ECO:0000256" key="8">
    <source>
        <dbReference type="RuleBase" id="RU363032"/>
    </source>
</evidence>
<evidence type="ECO:0000313" key="10">
    <source>
        <dbReference type="EMBL" id="MET3790867.1"/>
    </source>
</evidence>
<name>A0ABV2MZ49_9HYPH</name>
<evidence type="ECO:0000313" key="11">
    <source>
        <dbReference type="Proteomes" id="UP001549076"/>
    </source>
</evidence>
<dbReference type="InterPro" id="IPR050809">
    <property type="entry name" value="UgpAE/MalFG_permease"/>
</dbReference>
<evidence type="ECO:0000256" key="4">
    <source>
        <dbReference type="ARBA" id="ARBA00022475"/>
    </source>
</evidence>
<feature type="transmembrane region" description="Helical" evidence="8">
    <location>
        <begin position="69"/>
        <end position="90"/>
    </location>
</feature>
<feature type="domain" description="ABC transmembrane type-1" evidence="9">
    <location>
        <begin position="65"/>
        <end position="279"/>
    </location>
</feature>
<dbReference type="Gene3D" id="1.10.3720.10">
    <property type="entry name" value="MetI-like"/>
    <property type="match status" value="1"/>
</dbReference>
<evidence type="ECO:0000256" key="2">
    <source>
        <dbReference type="ARBA" id="ARBA00009306"/>
    </source>
</evidence>